<dbReference type="EMBL" id="HACG01039834">
    <property type="protein sequence ID" value="CEK86699.1"/>
    <property type="molecule type" value="Transcribed_RNA"/>
</dbReference>
<evidence type="ECO:0000256" key="1">
    <source>
        <dbReference type="ARBA" id="ARBA00004496"/>
    </source>
</evidence>
<dbReference type="SUPFAM" id="SSF56112">
    <property type="entry name" value="Protein kinase-like (PK-like)"/>
    <property type="match status" value="2"/>
</dbReference>
<evidence type="ECO:0008006" key="7">
    <source>
        <dbReference type="Google" id="ProtNLM"/>
    </source>
</evidence>
<reference evidence="6" key="1">
    <citation type="submission" date="2014-12" db="EMBL/GenBank/DDBJ databases">
        <title>Insight into the proteome of Arion vulgaris.</title>
        <authorList>
            <person name="Aradska J."/>
            <person name="Bulat T."/>
            <person name="Smidak R."/>
            <person name="Sarate P."/>
            <person name="Gangsoo J."/>
            <person name="Sialana F."/>
            <person name="Bilban M."/>
            <person name="Lubec G."/>
        </authorList>
    </citation>
    <scope>NUCLEOTIDE SEQUENCE</scope>
    <source>
        <tissue evidence="6">Skin</tissue>
    </source>
</reference>
<dbReference type="InterPro" id="IPR050249">
    <property type="entry name" value="Pseudomonas-type_ThrB"/>
</dbReference>
<protein>
    <recommendedName>
        <fullName evidence="7">Aminoglycoside phosphotransferase domain-containing protein</fullName>
    </recommendedName>
</protein>
<feature type="non-terminal residue" evidence="6">
    <location>
        <position position="1"/>
    </location>
</feature>
<comment type="subcellular location">
    <subcellularLocation>
        <location evidence="1">Cytoplasm</location>
    </subcellularLocation>
</comment>
<evidence type="ECO:0000256" key="4">
    <source>
        <dbReference type="ARBA" id="ARBA00022679"/>
    </source>
</evidence>
<dbReference type="InterPro" id="IPR011009">
    <property type="entry name" value="Kinase-like_dom_sf"/>
</dbReference>
<sequence>LNYMPGTLLEQVPLTSQLCYEIGWFAGKLDVILQGFPIKENVLKSMSRKWNMTEIPKLREKLHAIRSHEQQRVAEEIIDLFESAVLFSEHKFSKGVIHGDFNDCNILVNYNNSYASRMKHDDDRHPVNIASPGINNLFKNEETHSPDNIQTDLSEKSKDMILNNKTADAQTWHVNGVIDFGDSTQSLYLFEVAIAIVHVMMNMNGIPALDAGSYVLAGYVKHINFTHIEINHLKLCICARFVQSLVLGYFSITQDPDNSYILNHAQRVWPVLKSLWETSNVEVVQHLTEHVTKY</sequence>
<keyword evidence="5" id="KW-0418">Kinase</keyword>
<dbReference type="Gene3D" id="3.90.1200.10">
    <property type="match status" value="2"/>
</dbReference>
<accession>A0A0B7B018</accession>
<dbReference type="PANTHER" id="PTHR21064">
    <property type="entry name" value="AMINOGLYCOSIDE PHOSPHOTRANSFERASE DOMAIN-CONTAINING PROTEIN-RELATED"/>
    <property type="match status" value="1"/>
</dbReference>
<name>A0A0B7B018_9EUPU</name>
<dbReference type="GO" id="GO:0005737">
    <property type="term" value="C:cytoplasm"/>
    <property type="evidence" value="ECO:0007669"/>
    <property type="project" value="UniProtKB-SubCell"/>
</dbReference>
<dbReference type="GO" id="GO:0019202">
    <property type="term" value="F:amino acid kinase activity"/>
    <property type="evidence" value="ECO:0007669"/>
    <property type="project" value="TreeGrafter"/>
</dbReference>
<evidence type="ECO:0000256" key="3">
    <source>
        <dbReference type="ARBA" id="ARBA00022490"/>
    </source>
</evidence>
<gene>
    <name evidence="6" type="primary">ORF155257</name>
</gene>
<proteinExistence type="inferred from homology"/>
<organism evidence="6">
    <name type="scientific">Arion vulgaris</name>
    <dbReference type="NCBI Taxonomy" id="1028688"/>
    <lineage>
        <taxon>Eukaryota</taxon>
        <taxon>Metazoa</taxon>
        <taxon>Spiralia</taxon>
        <taxon>Lophotrochozoa</taxon>
        <taxon>Mollusca</taxon>
        <taxon>Gastropoda</taxon>
        <taxon>Heterobranchia</taxon>
        <taxon>Euthyneura</taxon>
        <taxon>Panpulmonata</taxon>
        <taxon>Eupulmonata</taxon>
        <taxon>Stylommatophora</taxon>
        <taxon>Helicina</taxon>
        <taxon>Arionoidea</taxon>
        <taxon>Arionidae</taxon>
        <taxon>Arion</taxon>
    </lineage>
</organism>
<comment type="similarity">
    <text evidence="2">Belongs to the aminoglycoside phosphotransferase family.</text>
</comment>
<keyword evidence="4" id="KW-0808">Transferase</keyword>
<evidence type="ECO:0000256" key="5">
    <source>
        <dbReference type="ARBA" id="ARBA00022777"/>
    </source>
</evidence>
<keyword evidence="3" id="KW-0963">Cytoplasm</keyword>
<dbReference type="PANTHER" id="PTHR21064:SF1">
    <property type="entry name" value="HYDROXYLYSINE KINASE"/>
    <property type="match status" value="1"/>
</dbReference>
<evidence type="ECO:0000256" key="2">
    <source>
        <dbReference type="ARBA" id="ARBA00006219"/>
    </source>
</evidence>
<dbReference type="AlphaFoldDB" id="A0A0B7B018"/>
<evidence type="ECO:0000313" key="6">
    <source>
        <dbReference type="EMBL" id="CEK86699.1"/>
    </source>
</evidence>